<protein>
    <recommendedName>
        <fullName evidence="1">tRNA(Ile)-lysidine synthetase</fullName>
        <ecNumber evidence="1">6.3.4.19</ecNumber>
    </recommendedName>
</protein>
<reference evidence="9" key="2">
    <citation type="submission" date="2011-02" db="EMBL/GenBank/DDBJ databases">
        <authorList>
            <person name="MacLean D."/>
        </authorList>
    </citation>
    <scope>NUCLEOTIDE SEQUENCE</scope>
</reference>
<proteinExistence type="inferred from homology"/>
<dbReference type="PRINTS" id="PR00625">
    <property type="entry name" value="JDOMAIN"/>
</dbReference>
<keyword evidence="7" id="KW-0472">Membrane</keyword>
<dbReference type="NCBIfam" id="TIGR02432">
    <property type="entry name" value="lysidine_TilS_N"/>
    <property type="match status" value="1"/>
</dbReference>
<dbReference type="InterPro" id="IPR001623">
    <property type="entry name" value="DnaJ_domain"/>
</dbReference>
<evidence type="ECO:0000256" key="4">
    <source>
        <dbReference type="ARBA" id="ARBA00022741"/>
    </source>
</evidence>
<dbReference type="Gene3D" id="3.40.50.620">
    <property type="entry name" value="HUPs"/>
    <property type="match status" value="1"/>
</dbReference>
<dbReference type="InterPro" id="IPR011063">
    <property type="entry name" value="TilS/TtcA_N"/>
</dbReference>
<dbReference type="SMART" id="SM00271">
    <property type="entry name" value="DnaJ"/>
    <property type="match status" value="1"/>
</dbReference>
<evidence type="ECO:0000256" key="7">
    <source>
        <dbReference type="SAM" id="Phobius"/>
    </source>
</evidence>
<dbReference type="Pfam" id="PF01171">
    <property type="entry name" value="ATP_bind_3"/>
    <property type="match status" value="1"/>
</dbReference>
<sequence length="806" mass="92635">MRNSLCIYKQSVAINLDPQTTSTKLEIRSVRRLKSLSSAKLYVLESLYFVVPECKLEEFTMRFLNRVRKHFAVFHRHFATGSKTIWNGDRMDAISPLEFREMLSDIGPSLDLNRHKLVGQYPLAVALSGGADSLTLTLLLDEYLRECEQKAASLLAITVDHQLRAESREEAEYVHKICEERGIAHVIASNDWSAFDSAQLVDGKPKKSQIQVQARKYRYSSLEHKCRKVSVKYLFVGHTLDDQEETILYRLARGSGVNGLAGMDPITKWFWNEEMGEHIYLIRPLLSVPKSRLQQTCMQRFHQDWIEDPSNHSDTFDRVRIRKVMAMIRGDSGEGAFDSLLPLQQIATEAKKNFRKLENKALEKHITEWSPSRVTLDVAFQDGYEELIYRVLIRILCYVGKKEHPPRHSSVSKVLHDLDQLTCGKQITIHGCVVKKVEKGRLLCFQPEHRRTESFDPFLPCKMTANYMGLASQLLVISPMTSYILRMKRYSKRVRVMLAIAFLVFVAAYSIASEHAHPKSNLYSLMGISRDASPNDIKRAFRARSVELHPDKNPSENAEEEFNRLRAAFDILSNAEKRRTYDNFGEDAIDKDAMQLMMETSLKSFSFYAIWAVMAYFFTLKEENKRARSWVYCGQVMLFIFEINLLFGSRDFEPPFSFFSFMTIHEFVTAIHSAFPFFMNGCRAISIFFYRDITQENLALGFELLKSNKQIALEIRELKSDIISMQRRPIRDTGGTTASIESVKDTTLTKRSKLTKSVAKPMEKDVFAKEKELATPVPQVPAPQKIKIPLYAVVIVVLVIAKYLFT</sequence>
<dbReference type="GO" id="GO:0008033">
    <property type="term" value="P:tRNA processing"/>
    <property type="evidence" value="ECO:0007669"/>
    <property type="project" value="UniProtKB-KW"/>
</dbReference>
<dbReference type="EMBL" id="FR824047">
    <property type="protein sequence ID" value="CCA14136.1"/>
    <property type="molecule type" value="Genomic_DNA"/>
</dbReference>
<feature type="transmembrane region" description="Helical" evidence="7">
    <location>
        <begin position="600"/>
        <end position="618"/>
    </location>
</feature>
<reference evidence="9" key="1">
    <citation type="journal article" date="2011" name="PLoS Biol.">
        <title>Gene gain and loss during evolution of obligate parasitism in the white rust pathogen of Arabidopsis thaliana.</title>
        <authorList>
            <person name="Kemen E."/>
            <person name="Gardiner A."/>
            <person name="Schultz-Larsen T."/>
            <person name="Kemen A.C."/>
            <person name="Balmuth A.L."/>
            <person name="Robert-Seilaniantz A."/>
            <person name="Bailey K."/>
            <person name="Holub E."/>
            <person name="Studholme D.J."/>
            <person name="Maclean D."/>
            <person name="Jones J.D."/>
        </authorList>
    </citation>
    <scope>NUCLEOTIDE SEQUENCE</scope>
</reference>
<evidence type="ECO:0000256" key="6">
    <source>
        <dbReference type="ARBA" id="ARBA00048539"/>
    </source>
</evidence>
<keyword evidence="3" id="KW-0819">tRNA processing</keyword>
<dbReference type="PANTHER" id="PTHR43033">
    <property type="entry name" value="TRNA(ILE)-LYSIDINE SYNTHASE-RELATED"/>
    <property type="match status" value="1"/>
</dbReference>
<keyword evidence="4" id="KW-0547">Nucleotide-binding</keyword>
<dbReference type="InterPro" id="IPR012094">
    <property type="entry name" value="tRNA_Ile_lys_synt"/>
</dbReference>
<keyword evidence="7" id="KW-0812">Transmembrane</keyword>
<accession>F0VZA6</accession>
<evidence type="ECO:0000256" key="1">
    <source>
        <dbReference type="ARBA" id="ARBA00013267"/>
    </source>
</evidence>
<dbReference type="InterPro" id="IPR012795">
    <property type="entry name" value="tRNA_Ile_lys_synt_N"/>
</dbReference>
<evidence type="ECO:0000256" key="5">
    <source>
        <dbReference type="ARBA" id="ARBA00022840"/>
    </source>
</evidence>
<keyword evidence="5" id="KW-0067">ATP-binding</keyword>
<gene>
    <name evidence="9" type="primary">AlNc14C2G247</name>
    <name evidence="9" type="ORF">ALNC14_002790</name>
</gene>
<dbReference type="GO" id="GO:0032267">
    <property type="term" value="F:tRNA(Ile)-lysidine synthase activity"/>
    <property type="evidence" value="ECO:0007669"/>
    <property type="project" value="UniProtKB-EC"/>
</dbReference>
<dbReference type="EC" id="6.3.4.19" evidence="1"/>
<dbReference type="HAMAP" id="MF_01161">
    <property type="entry name" value="tRNA_Ile_lys_synt"/>
    <property type="match status" value="1"/>
</dbReference>
<feature type="domain" description="J" evidence="8">
    <location>
        <begin position="521"/>
        <end position="585"/>
    </location>
</feature>
<evidence type="ECO:0000259" key="8">
    <source>
        <dbReference type="PROSITE" id="PS50076"/>
    </source>
</evidence>
<dbReference type="CDD" id="cd01992">
    <property type="entry name" value="TilS_N"/>
    <property type="match status" value="1"/>
</dbReference>
<dbReference type="AlphaFoldDB" id="F0VZA6"/>
<feature type="transmembrane region" description="Helical" evidence="7">
    <location>
        <begin position="630"/>
        <end position="647"/>
    </location>
</feature>
<dbReference type="SUPFAM" id="SSF46565">
    <property type="entry name" value="Chaperone J-domain"/>
    <property type="match status" value="1"/>
</dbReference>
<dbReference type="PROSITE" id="PS50076">
    <property type="entry name" value="DNAJ_2"/>
    <property type="match status" value="1"/>
</dbReference>
<comment type="catalytic activity">
    <reaction evidence="6">
        <text>cytidine(34) in tRNA(Ile2) + L-lysine + ATP = lysidine(34) in tRNA(Ile2) + AMP + diphosphate + H(+)</text>
        <dbReference type="Rhea" id="RHEA:43744"/>
        <dbReference type="Rhea" id="RHEA-COMP:10625"/>
        <dbReference type="Rhea" id="RHEA-COMP:10670"/>
        <dbReference type="ChEBI" id="CHEBI:15378"/>
        <dbReference type="ChEBI" id="CHEBI:30616"/>
        <dbReference type="ChEBI" id="CHEBI:32551"/>
        <dbReference type="ChEBI" id="CHEBI:33019"/>
        <dbReference type="ChEBI" id="CHEBI:82748"/>
        <dbReference type="ChEBI" id="CHEBI:83665"/>
        <dbReference type="ChEBI" id="CHEBI:456215"/>
        <dbReference type="EC" id="6.3.4.19"/>
    </reaction>
</comment>
<dbReference type="Gene3D" id="1.10.287.110">
    <property type="entry name" value="DnaJ domain"/>
    <property type="match status" value="1"/>
</dbReference>
<evidence type="ECO:0000256" key="2">
    <source>
        <dbReference type="ARBA" id="ARBA00022598"/>
    </source>
</evidence>
<feature type="transmembrane region" description="Helical" evidence="7">
    <location>
        <begin position="667"/>
        <end position="690"/>
    </location>
</feature>
<dbReference type="InterPro" id="IPR018253">
    <property type="entry name" value="DnaJ_domain_CS"/>
</dbReference>
<dbReference type="SUPFAM" id="SSF52402">
    <property type="entry name" value="Adenine nucleotide alpha hydrolases-like"/>
    <property type="match status" value="1"/>
</dbReference>
<dbReference type="CDD" id="cd06257">
    <property type="entry name" value="DnaJ"/>
    <property type="match status" value="1"/>
</dbReference>
<keyword evidence="2" id="KW-0436">Ligase</keyword>
<dbReference type="Pfam" id="PF00226">
    <property type="entry name" value="DnaJ"/>
    <property type="match status" value="1"/>
</dbReference>
<feature type="transmembrane region" description="Helical" evidence="7">
    <location>
        <begin position="494"/>
        <end position="512"/>
    </location>
</feature>
<name>F0VZA6_9STRA</name>
<evidence type="ECO:0000313" key="9">
    <source>
        <dbReference type="EMBL" id="CCA14136.1"/>
    </source>
</evidence>
<organism evidence="9">
    <name type="scientific">Albugo laibachii Nc14</name>
    <dbReference type="NCBI Taxonomy" id="890382"/>
    <lineage>
        <taxon>Eukaryota</taxon>
        <taxon>Sar</taxon>
        <taxon>Stramenopiles</taxon>
        <taxon>Oomycota</taxon>
        <taxon>Peronosporomycetes</taxon>
        <taxon>Albuginales</taxon>
        <taxon>Albuginaceae</taxon>
        <taxon>Albugo</taxon>
    </lineage>
</organism>
<evidence type="ECO:0000256" key="3">
    <source>
        <dbReference type="ARBA" id="ARBA00022694"/>
    </source>
</evidence>
<feature type="transmembrane region" description="Helical" evidence="7">
    <location>
        <begin position="467"/>
        <end position="485"/>
    </location>
</feature>
<dbReference type="InterPro" id="IPR036869">
    <property type="entry name" value="J_dom_sf"/>
</dbReference>
<dbReference type="InterPro" id="IPR014729">
    <property type="entry name" value="Rossmann-like_a/b/a_fold"/>
</dbReference>
<dbReference type="PROSITE" id="PS00636">
    <property type="entry name" value="DNAJ_1"/>
    <property type="match status" value="1"/>
</dbReference>
<feature type="transmembrane region" description="Helical" evidence="7">
    <location>
        <begin position="788"/>
        <end position="805"/>
    </location>
</feature>
<dbReference type="GO" id="GO:0005524">
    <property type="term" value="F:ATP binding"/>
    <property type="evidence" value="ECO:0007669"/>
    <property type="project" value="UniProtKB-KW"/>
</dbReference>
<dbReference type="PANTHER" id="PTHR43033:SF1">
    <property type="entry name" value="TRNA(ILE)-LYSIDINE SYNTHASE-RELATED"/>
    <property type="match status" value="1"/>
</dbReference>
<dbReference type="HOGENOM" id="CLU_349650_0_0_1"/>
<keyword evidence="7" id="KW-1133">Transmembrane helix</keyword>